<gene>
    <name evidence="1" type="ORF">DYH56_06825</name>
</gene>
<name>A0ABX9KH87_9FUSO</name>
<sequence length="284" mass="34451">MKKIRVTVSEDIWRLLKKDIEEFGINNNKLCNYILDKLKYKKEIETGKLMQSQGRPIKRIIQFDLNVANKEIYYDILRENNVEIEAEFFRELFETYSSQFKYIRELFIFEDRVKSILNGIKNKQKIKIKYKKKILNVEPFFIKREEQGDENYLFCYNEDKKKYINYKLKELEIIEVLETKIKGKDKKYIDSVRKNFDAFLGEFNEIKVKLSDEGKIMLRGLTNYRPKLLRENDNIYIFYTSFENAKLYFRQFLGEAEILEPLELREEMKNEFLEAYNIYSKKGC</sequence>
<evidence type="ECO:0000313" key="2">
    <source>
        <dbReference type="Proteomes" id="UP000263486"/>
    </source>
</evidence>
<proteinExistence type="predicted"/>
<accession>A0ABX9KH87</accession>
<keyword evidence="2" id="KW-1185">Reference proteome</keyword>
<evidence type="ECO:0000313" key="1">
    <source>
        <dbReference type="EMBL" id="REI41375.1"/>
    </source>
</evidence>
<dbReference type="RefSeq" id="WP_114642123.1">
    <property type="nucleotide sequence ID" value="NZ_JAACIO010000011.1"/>
</dbReference>
<comment type="caution">
    <text evidence="1">The sequence shown here is derived from an EMBL/GenBank/DDBJ whole genome shotgun (WGS) entry which is preliminary data.</text>
</comment>
<reference evidence="1 2" key="1">
    <citation type="submission" date="2018-08" db="EMBL/GenBank/DDBJ databases">
        <title>Draft genome sequence of Psychrilyobacter sp. strain SD5 isolated from Black Sea water.</title>
        <authorList>
            <person name="Yadav S."/>
            <person name="Villanueva L."/>
            <person name="Damste J.S.S."/>
        </authorList>
    </citation>
    <scope>NUCLEOTIDE SEQUENCE [LARGE SCALE GENOMIC DNA]</scope>
    <source>
        <strain evidence="1 2">SD5</strain>
    </source>
</reference>
<dbReference type="PROSITE" id="PS52050">
    <property type="entry name" value="WYL"/>
    <property type="match status" value="1"/>
</dbReference>
<protein>
    <submittedName>
        <fullName evidence="1">WYL domain-containing protein</fullName>
    </submittedName>
</protein>
<dbReference type="Proteomes" id="UP000263486">
    <property type="component" value="Unassembled WGS sequence"/>
</dbReference>
<organism evidence="1 2">
    <name type="scientific">Psychrilyobacter piezotolerans</name>
    <dbReference type="NCBI Taxonomy" id="2293438"/>
    <lineage>
        <taxon>Bacteria</taxon>
        <taxon>Fusobacteriati</taxon>
        <taxon>Fusobacteriota</taxon>
        <taxon>Fusobacteriia</taxon>
        <taxon>Fusobacteriales</taxon>
        <taxon>Fusobacteriaceae</taxon>
        <taxon>Psychrilyobacter</taxon>
    </lineage>
</organism>
<dbReference type="EMBL" id="QUAJ01000010">
    <property type="protein sequence ID" value="REI41375.1"/>
    <property type="molecule type" value="Genomic_DNA"/>
</dbReference>